<dbReference type="EMBL" id="FN648667">
    <property type="protein sequence ID" value="CBJ33341.1"/>
    <property type="molecule type" value="Genomic_DNA"/>
</dbReference>
<accession>D7G238</accession>
<keyword evidence="3" id="KW-1185">Reference proteome</keyword>
<dbReference type="AlphaFoldDB" id="D7G238"/>
<feature type="compositionally biased region" description="Low complexity" evidence="1">
    <location>
        <begin position="85"/>
        <end position="101"/>
    </location>
</feature>
<evidence type="ECO:0000313" key="2">
    <source>
        <dbReference type="EMBL" id="CBJ33341.1"/>
    </source>
</evidence>
<evidence type="ECO:0000256" key="1">
    <source>
        <dbReference type="SAM" id="MobiDB-lite"/>
    </source>
</evidence>
<feature type="region of interest" description="Disordered" evidence="1">
    <location>
        <begin position="1"/>
        <end position="101"/>
    </location>
</feature>
<sequence length="101" mass="10598">MSTAARVAVRRTRSLSTERKLNRAAWAISGTSFGGEGDSNGWRRSNDSGAGRSRQGGRPRDASSDRRQAGGHQRGGGSDQRQRGRAPAAAASSSSSVLRAE</sequence>
<feature type="compositionally biased region" description="Basic and acidic residues" evidence="1">
    <location>
        <begin position="58"/>
        <end position="68"/>
    </location>
</feature>
<reference evidence="2 3" key="1">
    <citation type="journal article" date="2010" name="Nature">
        <title>The Ectocarpus genome and the independent evolution of multicellularity in brown algae.</title>
        <authorList>
            <person name="Cock J.M."/>
            <person name="Sterck L."/>
            <person name="Rouze P."/>
            <person name="Scornet D."/>
            <person name="Allen A.E."/>
            <person name="Amoutzias G."/>
            <person name="Anthouard V."/>
            <person name="Artiguenave F."/>
            <person name="Aury J.M."/>
            <person name="Badger J.H."/>
            <person name="Beszteri B."/>
            <person name="Billiau K."/>
            <person name="Bonnet E."/>
            <person name="Bothwell J.H."/>
            <person name="Bowler C."/>
            <person name="Boyen C."/>
            <person name="Brownlee C."/>
            <person name="Carrano C.J."/>
            <person name="Charrier B."/>
            <person name="Cho G.Y."/>
            <person name="Coelho S.M."/>
            <person name="Collen J."/>
            <person name="Corre E."/>
            <person name="Da Silva C."/>
            <person name="Delage L."/>
            <person name="Delaroque N."/>
            <person name="Dittami S.M."/>
            <person name="Doulbeau S."/>
            <person name="Elias M."/>
            <person name="Farnham G."/>
            <person name="Gachon C.M."/>
            <person name="Gschloessl B."/>
            <person name="Heesch S."/>
            <person name="Jabbari K."/>
            <person name="Jubin C."/>
            <person name="Kawai H."/>
            <person name="Kimura K."/>
            <person name="Kloareg B."/>
            <person name="Kupper F.C."/>
            <person name="Lang D."/>
            <person name="Le Bail A."/>
            <person name="Leblanc C."/>
            <person name="Lerouge P."/>
            <person name="Lohr M."/>
            <person name="Lopez P.J."/>
            <person name="Martens C."/>
            <person name="Maumus F."/>
            <person name="Michel G."/>
            <person name="Miranda-Saavedra D."/>
            <person name="Morales J."/>
            <person name="Moreau H."/>
            <person name="Motomura T."/>
            <person name="Nagasato C."/>
            <person name="Napoli C.A."/>
            <person name="Nelson D.R."/>
            <person name="Nyvall-Collen P."/>
            <person name="Peters A.F."/>
            <person name="Pommier C."/>
            <person name="Potin P."/>
            <person name="Poulain J."/>
            <person name="Quesneville H."/>
            <person name="Read B."/>
            <person name="Rensing S.A."/>
            <person name="Ritter A."/>
            <person name="Rousvoal S."/>
            <person name="Samanta M."/>
            <person name="Samson G."/>
            <person name="Schroeder D.C."/>
            <person name="Segurens B."/>
            <person name="Strittmatter M."/>
            <person name="Tonon T."/>
            <person name="Tregear J.W."/>
            <person name="Valentin K."/>
            <person name="von Dassow P."/>
            <person name="Yamagishi T."/>
            <person name="Van de Peer Y."/>
            <person name="Wincker P."/>
        </authorList>
    </citation>
    <scope>NUCLEOTIDE SEQUENCE [LARGE SCALE GENOMIC DNA]</scope>
    <source>
        <strain evidence="3">Ec32 / CCAP1310/4</strain>
    </source>
</reference>
<dbReference type="InParanoid" id="D7G238"/>
<protein>
    <submittedName>
        <fullName evidence="2">Uncharacterized protein</fullName>
    </submittedName>
</protein>
<organism evidence="2 3">
    <name type="scientific">Ectocarpus siliculosus</name>
    <name type="common">Brown alga</name>
    <name type="synonym">Conferva siliculosa</name>
    <dbReference type="NCBI Taxonomy" id="2880"/>
    <lineage>
        <taxon>Eukaryota</taxon>
        <taxon>Sar</taxon>
        <taxon>Stramenopiles</taxon>
        <taxon>Ochrophyta</taxon>
        <taxon>PX clade</taxon>
        <taxon>Phaeophyceae</taxon>
        <taxon>Ectocarpales</taxon>
        <taxon>Ectocarpaceae</taxon>
        <taxon>Ectocarpus</taxon>
    </lineage>
</organism>
<evidence type="ECO:0000313" key="3">
    <source>
        <dbReference type="Proteomes" id="UP000002630"/>
    </source>
</evidence>
<name>D7G238_ECTSI</name>
<dbReference type="EMBL" id="FN649748">
    <property type="protein sequence ID" value="CBJ33341.1"/>
    <property type="molecule type" value="Genomic_DNA"/>
</dbReference>
<gene>
    <name evidence="2" type="ORF">Esi_0463_0010</name>
</gene>
<proteinExistence type="predicted"/>
<dbReference type="Proteomes" id="UP000002630">
    <property type="component" value="Linkage Group LG23"/>
</dbReference>